<dbReference type="Gene3D" id="3.40.50.410">
    <property type="entry name" value="von Willebrand factor, type A domain"/>
    <property type="match status" value="2"/>
</dbReference>
<evidence type="ECO:0000259" key="2">
    <source>
        <dbReference type="PROSITE" id="PS50940"/>
    </source>
</evidence>
<dbReference type="SMART" id="SM00327">
    <property type="entry name" value="VWA"/>
    <property type="match status" value="2"/>
</dbReference>
<dbReference type="SMART" id="SM00494">
    <property type="entry name" value="ChtBD2"/>
    <property type="match status" value="2"/>
</dbReference>
<dbReference type="GO" id="GO:0008061">
    <property type="term" value="F:chitin binding"/>
    <property type="evidence" value="ECO:0007669"/>
    <property type="project" value="InterPro"/>
</dbReference>
<proteinExistence type="predicted"/>
<dbReference type="InterPro" id="IPR002557">
    <property type="entry name" value="Chitin-bd_dom"/>
</dbReference>
<dbReference type="SUPFAM" id="SSF57625">
    <property type="entry name" value="Invertebrate chitin-binding proteins"/>
    <property type="match status" value="2"/>
</dbReference>
<protein>
    <recommendedName>
        <fullName evidence="2">Chitin-binding type-2 domain-containing protein</fullName>
    </recommendedName>
</protein>
<feature type="chain" id="PRO_5042083266" description="Chitin-binding type-2 domain-containing protein" evidence="1">
    <location>
        <begin position="19"/>
        <end position="882"/>
    </location>
</feature>
<evidence type="ECO:0000313" key="3">
    <source>
        <dbReference type="EMBL" id="KAK3769295.1"/>
    </source>
</evidence>
<dbReference type="InterPro" id="IPR036465">
    <property type="entry name" value="vWFA_dom_sf"/>
</dbReference>
<dbReference type="AlphaFoldDB" id="A0AAE0ZH82"/>
<feature type="domain" description="Chitin-binding type-2" evidence="2">
    <location>
        <begin position="457"/>
        <end position="511"/>
    </location>
</feature>
<gene>
    <name evidence="3" type="ORF">RRG08_011968</name>
</gene>
<dbReference type="InterPro" id="IPR002035">
    <property type="entry name" value="VWF_A"/>
</dbReference>
<keyword evidence="1" id="KW-0732">Signal</keyword>
<accession>A0AAE0ZH82</accession>
<keyword evidence="4" id="KW-1185">Reference proteome</keyword>
<evidence type="ECO:0000313" key="4">
    <source>
        <dbReference type="Proteomes" id="UP001283361"/>
    </source>
</evidence>
<comment type="caution">
    <text evidence="3">The sequence shown here is derived from an EMBL/GenBank/DDBJ whole genome shotgun (WGS) entry which is preliminary data.</text>
</comment>
<name>A0AAE0ZH82_9GAST</name>
<dbReference type="InterPro" id="IPR036508">
    <property type="entry name" value="Chitin-bd_dom_sf"/>
</dbReference>
<dbReference type="EMBL" id="JAWDGP010003945">
    <property type="protein sequence ID" value="KAK3769295.1"/>
    <property type="molecule type" value="Genomic_DNA"/>
</dbReference>
<dbReference type="PROSITE" id="PS50940">
    <property type="entry name" value="CHIT_BIND_II"/>
    <property type="match status" value="2"/>
</dbReference>
<feature type="signal peptide" evidence="1">
    <location>
        <begin position="1"/>
        <end position="18"/>
    </location>
</feature>
<dbReference type="SUPFAM" id="SSF53300">
    <property type="entry name" value="vWA-like"/>
    <property type="match status" value="2"/>
</dbReference>
<dbReference type="Gene3D" id="2.170.140.10">
    <property type="entry name" value="Chitin binding domain"/>
    <property type="match status" value="2"/>
</dbReference>
<dbReference type="Pfam" id="PF01607">
    <property type="entry name" value="CBM_14"/>
    <property type="match status" value="1"/>
</dbReference>
<organism evidence="3 4">
    <name type="scientific">Elysia crispata</name>
    <name type="common">lettuce slug</name>
    <dbReference type="NCBI Taxonomy" id="231223"/>
    <lineage>
        <taxon>Eukaryota</taxon>
        <taxon>Metazoa</taxon>
        <taxon>Spiralia</taxon>
        <taxon>Lophotrochozoa</taxon>
        <taxon>Mollusca</taxon>
        <taxon>Gastropoda</taxon>
        <taxon>Heterobranchia</taxon>
        <taxon>Euthyneura</taxon>
        <taxon>Panpulmonata</taxon>
        <taxon>Sacoglossa</taxon>
        <taxon>Placobranchoidea</taxon>
        <taxon>Plakobranchidae</taxon>
        <taxon>Elysia</taxon>
    </lineage>
</organism>
<feature type="domain" description="Chitin-binding type-2" evidence="2">
    <location>
        <begin position="513"/>
        <end position="573"/>
    </location>
</feature>
<dbReference type="Proteomes" id="UP001283361">
    <property type="component" value="Unassembled WGS sequence"/>
</dbReference>
<dbReference type="GO" id="GO:0005576">
    <property type="term" value="C:extracellular region"/>
    <property type="evidence" value="ECO:0007669"/>
    <property type="project" value="InterPro"/>
</dbReference>
<sequence>MQLLDFLIFVGLVALTTCQNTCPPTEVLFLLDESENARIASSTNADLSPFDILQNSIRNFLQHPLVANSRNDFRVGAISYSSGTDQRQVIPPRTGRAQALTGVTNIGRVSHAGSWTYRGLEVVDLPPMYANSVMIVISSQGSGNQQRQSLAQEQINRVSRQLGWRPYVIVPQGPNQIDMTEMTLVNNGQPPVVLYDQSAIPQGYRQLDRALNTVIEQMLCTTPPTPPPANVCPPTEVMFVLDESENAHNAASTDPVLRSFDILQDSIRSFLQHPRVANSPNDFRVGAVSYSSGNDQIQVIPVGSSPRQALTGVNNIGRVSHAGSWTYRGLEYITTRPRYTNSILIVISSQGSGAQQRRNLAQQQITRVARQLGWRPYVIAAQGVNAIDMVEMTLVNMGQNPVVLTDQSQPPQGYRQLTGVLNFVIEQILCNDPRTAVAPPTTTTTRPTTRRPTAGICNDCLYEAGYGFDFDPNFCDSYYMCVPNQAPIRKACPAGTFWSGSTCDFIENVNCAVATCIASTPAGTRYPSGRCCNKYFECASGTLSEMTCPNGQVFSLPQRACVQVRDTRAMCDLQERYICDVTTGAGGNGTTGCGAYSPDPFGNPCRFMFGGYTVNAPQGTMWSQTACSLVFANTDQCGQLQGGSSTFFGDRPADVCNAVFLATFDNGQRTVYSERQRRNLEVAVTTQEARLERNGLVFDSSMVRPYGYYFFFNNRAVKQNTAFRVRFLLDQNAPSNRRYDILSNNFCDLCPETVSITVTPRGRNQRDVNATFVLTNGQTVTTSATINTEVATNELEVTLVVGETSIYGQVSELRGSDPNGVIQTESFTPVPKPSGVEVQPNRCGFMLGQGPNSNFIGLIDDFAVFEYCSNINQVLRQQQTVG</sequence>
<reference evidence="3" key="1">
    <citation type="journal article" date="2023" name="G3 (Bethesda)">
        <title>A reference genome for the long-term kleptoplast-retaining sea slug Elysia crispata morphotype clarki.</title>
        <authorList>
            <person name="Eastman K.E."/>
            <person name="Pendleton A.L."/>
            <person name="Shaikh M.A."/>
            <person name="Suttiyut T."/>
            <person name="Ogas R."/>
            <person name="Tomko P."/>
            <person name="Gavelis G."/>
            <person name="Widhalm J.R."/>
            <person name="Wisecaver J.H."/>
        </authorList>
    </citation>
    <scope>NUCLEOTIDE SEQUENCE</scope>
    <source>
        <strain evidence="3">ECLA1</strain>
    </source>
</reference>
<evidence type="ECO:0000256" key="1">
    <source>
        <dbReference type="SAM" id="SignalP"/>
    </source>
</evidence>